<evidence type="ECO:0000256" key="1">
    <source>
        <dbReference type="SAM" id="MobiDB-lite"/>
    </source>
</evidence>
<dbReference type="InterPro" id="IPR038522">
    <property type="entry name" value="T4/T6SS_DotU_sf"/>
</dbReference>
<evidence type="ECO:0000256" key="2">
    <source>
        <dbReference type="SAM" id="Phobius"/>
    </source>
</evidence>
<dbReference type="InterPro" id="IPR017732">
    <property type="entry name" value="T4/T6SS_DotU"/>
</dbReference>
<organism evidence="4">
    <name type="scientific">Cupriavidus necator</name>
    <name type="common">Alcaligenes eutrophus</name>
    <name type="synonym">Ralstonia eutropha</name>
    <dbReference type="NCBI Taxonomy" id="106590"/>
    <lineage>
        <taxon>Bacteria</taxon>
        <taxon>Pseudomonadati</taxon>
        <taxon>Pseudomonadota</taxon>
        <taxon>Betaproteobacteria</taxon>
        <taxon>Burkholderiales</taxon>
        <taxon>Burkholderiaceae</taxon>
        <taxon>Cupriavidus</taxon>
    </lineage>
</organism>
<dbReference type="PANTHER" id="PTHR38033">
    <property type="entry name" value="MEMBRANE PROTEIN-RELATED"/>
    <property type="match status" value="1"/>
</dbReference>
<reference evidence="4" key="1">
    <citation type="submission" date="2016-09" db="EMBL/GenBank/DDBJ databases">
        <authorList>
            <person name="Capua I."/>
            <person name="De Benedictis P."/>
            <person name="Joannis T."/>
            <person name="Lombin L.H."/>
            <person name="Cattoli G."/>
        </authorList>
    </citation>
    <scope>NUCLEOTIDE SEQUENCE</scope>
    <source>
        <strain evidence="4">B9</strain>
    </source>
</reference>
<feature type="domain" description="Type IV / VI secretion system DotU" evidence="3">
    <location>
        <begin position="79"/>
        <end position="287"/>
    </location>
</feature>
<dbReference type="Pfam" id="PF09850">
    <property type="entry name" value="DotU"/>
    <property type="match status" value="1"/>
</dbReference>
<protein>
    <recommendedName>
        <fullName evidence="3">Type IV / VI secretion system DotU domain-containing protein</fullName>
    </recommendedName>
</protein>
<feature type="transmembrane region" description="Helical" evidence="2">
    <location>
        <begin position="263"/>
        <end position="285"/>
    </location>
</feature>
<name>A0A1K0IAH9_CUPNE</name>
<dbReference type="EMBL" id="FMSH01000080">
    <property type="protein sequence ID" value="SCU74305.1"/>
    <property type="molecule type" value="Genomic_DNA"/>
</dbReference>
<dbReference type="NCBIfam" id="TIGR03349">
    <property type="entry name" value="IV_VI_DotU"/>
    <property type="match status" value="1"/>
</dbReference>
<keyword evidence="2" id="KW-1133">Transmembrane helix</keyword>
<dbReference type="NCBIfam" id="NF038228">
    <property type="entry name" value="IcmH_DotU_IVB"/>
    <property type="match status" value="1"/>
</dbReference>
<gene>
    <name evidence="4" type="ORF">CNECB9_1700039</name>
</gene>
<feature type="region of interest" description="Disordered" evidence="1">
    <location>
        <begin position="1"/>
        <end position="47"/>
    </location>
</feature>
<sequence>MLETNPTPRKAPSWLPKQGDQPGGKPSPDSREKPKAKRKFAQDIDAAIQGKDAEPVTVAPYDDAALAKRLKAIQAAPSPLREAARPLLRAMCDLEPKMKLRRRQVEQLRALLEREVHAFKTLCHQANIESDQITIASYTLCSALDEVAQHSKWGGGKDGTGVWAQMALSSQFHGDREGGIKVYQLLARTVDDPHGKYDLIELFFLVMSLGFMGRYRVEAGGDRQHEHIRQKLYELLKSQHPPVRDALSGDLEVSKERNFRPLWGIPVWMAVTAYALAALVAFGYFKYQLSTRAHEVAREIEAIGDAAASALPRALPPPDVKVGGNETGDGSRKQ</sequence>
<proteinExistence type="predicted"/>
<evidence type="ECO:0000259" key="3">
    <source>
        <dbReference type="Pfam" id="PF09850"/>
    </source>
</evidence>
<keyword evidence="2" id="KW-0812">Transmembrane</keyword>
<dbReference type="RefSeq" id="WP_340521549.1">
    <property type="nucleotide sequence ID" value="NZ_FMSH01000080.1"/>
</dbReference>
<feature type="region of interest" description="Disordered" evidence="1">
    <location>
        <begin position="312"/>
        <end position="334"/>
    </location>
</feature>
<dbReference type="AlphaFoldDB" id="A0A1K0IAH9"/>
<dbReference type="Gene3D" id="1.25.40.590">
    <property type="entry name" value="Type IV / VI secretion system, DotU"/>
    <property type="match status" value="1"/>
</dbReference>
<accession>A0A1K0IAH9</accession>
<dbReference type="PANTHER" id="PTHR38033:SF1">
    <property type="entry name" value="DOTU FAMILY TYPE IV_VI SECRETION SYSTEM PROTEIN"/>
    <property type="match status" value="1"/>
</dbReference>
<keyword evidence="2" id="KW-0472">Membrane</keyword>
<evidence type="ECO:0000313" key="4">
    <source>
        <dbReference type="EMBL" id="SCU74305.1"/>
    </source>
</evidence>